<gene>
    <name evidence="1" type="primary">tsaA</name>
    <name evidence="1" type="ORF">C4B59_13160</name>
</gene>
<name>A0AC61L007_9EURY</name>
<reference evidence="1" key="1">
    <citation type="submission" date="2018-01" db="EMBL/GenBank/DDBJ databases">
        <authorList>
            <person name="Krukenberg V."/>
        </authorList>
    </citation>
    <scope>NUCLEOTIDE SEQUENCE</scope>
    <source>
        <strain evidence="1">E20ANME2</strain>
    </source>
</reference>
<proteinExistence type="predicted"/>
<accession>A0AC61L007</accession>
<evidence type="ECO:0000313" key="1">
    <source>
        <dbReference type="EMBL" id="PXF58539.1"/>
    </source>
</evidence>
<protein>
    <submittedName>
        <fullName evidence="1">tRNA (N6-threonylcarbamoyladenosine(37)-N6)-methyltransferase TrmO</fullName>
    </submittedName>
</protein>
<sequence>MSIESNDMTRQESYGVNPVGYTSSKYHHFDDVPHPHGDKGWGEDTSQIILYPEHANGLGGLDGYSHIVVLFWIHRSGEWKMPAKSHKPAHVKVFATRMPVRPNPIGLSVVELLNFSPENGVVLVKGLDALDGTPILDIKPYIPDFDSYPEATLPKWVGVHLKEHHHGDHGHGHHHTHDHGHQHTHDDPEHHHSHEDRGHDHDHEDCLCESTTEVR</sequence>
<evidence type="ECO:0000313" key="2">
    <source>
        <dbReference type="Proteomes" id="UP000248329"/>
    </source>
</evidence>
<comment type="caution">
    <text evidence="1">The sequence shown here is derived from an EMBL/GenBank/DDBJ whole genome shotgun (WGS) entry which is preliminary data.</text>
</comment>
<organism evidence="1 2">
    <name type="scientific">Candidatus Methanogaster sp</name>
    <dbReference type="NCBI Taxonomy" id="3386292"/>
    <lineage>
        <taxon>Archaea</taxon>
        <taxon>Methanobacteriati</taxon>
        <taxon>Methanobacteriota</taxon>
        <taxon>Stenosarchaea group</taxon>
        <taxon>Methanomicrobia</taxon>
        <taxon>Methanosarcinales</taxon>
        <taxon>ANME-2 cluster</taxon>
        <taxon>Candidatus Methanogasteraceae</taxon>
        <taxon>Candidatus Methanogaster</taxon>
    </lineage>
</organism>
<dbReference type="Proteomes" id="UP000248329">
    <property type="component" value="Unassembled WGS sequence"/>
</dbReference>
<dbReference type="EMBL" id="PQXF01000035">
    <property type="protein sequence ID" value="PXF58539.1"/>
    <property type="molecule type" value="Genomic_DNA"/>
</dbReference>